<dbReference type="HOGENOM" id="CLU_1680754_0_0_1"/>
<protein>
    <submittedName>
        <fullName evidence="2">Uncharacterized protein</fullName>
    </submittedName>
</protein>
<dbReference type="EnsemblPlants" id="OPUNC04G03310.1">
    <property type="protein sequence ID" value="OPUNC04G03310.1"/>
    <property type="gene ID" value="OPUNC04G03310"/>
</dbReference>
<feature type="region of interest" description="Disordered" evidence="1">
    <location>
        <begin position="1"/>
        <end position="29"/>
    </location>
</feature>
<reference evidence="2" key="1">
    <citation type="submission" date="2015-04" db="UniProtKB">
        <authorList>
            <consortium name="EnsemblPlants"/>
        </authorList>
    </citation>
    <scope>IDENTIFICATION</scope>
</reference>
<name>A0A0E0KN07_ORYPU</name>
<keyword evidence="3" id="KW-1185">Reference proteome</keyword>
<evidence type="ECO:0000313" key="3">
    <source>
        <dbReference type="Proteomes" id="UP000026962"/>
    </source>
</evidence>
<proteinExistence type="predicted"/>
<sequence>MTHRGGDSMGAGWRRHVLAGPDSGGGAAVPGKADRFGLRLGMAENECAVGSWLEREADAEAVLMRSAPRARRGKAGRGVDFTGFAEGGAGVDRGSQGAVGLALSRRGGGSGLARPALPGAASAVKMLVSSFADGGSNGRATINSPKEKLQIRINSST</sequence>
<dbReference type="AlphaFoldDB" id="A0A0E0KN07"/>
<dbReference type="Proteomes" id="UP000026962">
    <property type="component" value="Chromosome 4"/>
</dbReference>
<evidence type="ECO:0000256" key="1">
    <source>
        <dbReference type="SAM" id="MobiDB-lite"/>
    </source>
</evidence>
<organism evidence="2">
    <name type="scientific">Oryza punctata</name>
    <name type="common">Red rice</name>
    <dbReference type="NCBI Taxonomy" id="4537"/>
    <lineage>
        <taxon>Eukaryota</taxon>
        <taxon>Viridiplantae</taxon>
        <taxon>Streptophyta</taxon>
        <taxon>Embryophyta</taxon>
        <taxon>Tracheophyta</taxon>
        <taxon>Spermatophyta</taxon>
        <taxon>Magnoliopsida</taxon>
        <taxon>Liliopsida</taxon>
        <taxon>Poales</taxon>
        <taxon>Poaceae</taxon>
        <taxon>BOP clade</taxon>
        <taxon>Oryzoideae</taxon>
        <taxon>Oryzeae</taxon>
        <taxon>Oryzinae</taxon>
        <taxon>Oryza</taxon>
    </lineage>
</organism>
<evidence type="ECO:0000313" key="2">
    <source>
        <dbReference type="EnsemblPlants" id="OPUNC04G03310.1"/>
    </source>
</evidence>
<feature type="region of interest" description="Disordered" evidence="1">
    <location>
        <begin position="135"/>
        <end position="157"/>
    </location>
</feature>
<reference evidence="2" key="2">
    <citation type="submission" date="2018-05" db="EMBL/GenBank/DDBJ databases">
        <title>OpunRS2 (Oryza punctata Reference Sequence Version 2).</title>
        <authorList>
            <person name="Zhang J."/>
            <person name="Kudrna D."/>
            <person name="Lee S."/>
            <person name="Talag J."/>
            <person name="Welchert J."/>
            <person name="Wing R.A."/>
        </authorList>
    </citation>
    <scope>NUCLEOTIDE SEQUENCE [LARGE SCALE GENOMIC DNA]</scope>
</reference>
<accession>A0A0E0KN07</accession>
<dbReference type="Gramene" id="OPUNC04G03310.1">
    <property type="protein sequence ID" value="OPUNC04G03310.1"/>
    <property type="gene ID" value="OPUNC04G03310"/>
</dbReference>